<dbReference type="HOGENOM" id="CLU_1583608_0_0_0"/>
<dbReference type="Proteomes" id="UP000014227">
    <property type="component" value="Chromosome I"/>
</dbReference>
<evidence type="ECO:0000313" key="3">
    <source>
        <dbReference type="EMBL" id="CCW35890.1"/>
    </source>
</evidence>
<proteinExistence type="predicted"/>
<dbReference type="EMBL" id="HF951689">
    <property type="protein sequence ID" value="CCW35890.1"/>
    <property type="molecule type" value="Genomic_DNA"/>
</dbReference>
<sequence length="168" mass="18814">MPTTSPGHLATSLRKVLQRQLVLSQQLLELAKEQNAALVKNDIALLQQLNERQQTCLSEQEALERTRVEIACKLGKAFGLKGVPPLQQLLPHLTKSDQEALLALRGELFRVHDEITAVHERNRLLLRNGLNYIVFSLRLLTAAALQPARYGTNLNEVVTPSFYIDSKA</sequence>
<dbReference type="SUPFAM" id="SSF140566">
    <property type="entry name" value="FlgN-like"/>
    <property type="match status" value="1"/>
</dbReference>
<organism evidence="3 4">
    <name type="scientific">Chthonomonas calidirosea (strain DSM 23976 / ICMP 18418 / T49)</name>
    <dbReference type="NCBI Taxonomy" id="1303518"/>
    <lineage>
        <taxon>Bacteria</taxon>
        <taxon>Bacillati</taxon>
        <taxon>Armatimonadota</taxon>
        <taxon>Chthonomonadia</taxon>
        <taxon>Chthonomonadales</taxon>
        <taxon>Chthonomonadaceae</taxon>
        <taxon>Chthonomonas</taxon>
    </lineage>
</organism>
<keyword evidence="2" id="KW-0175">Coiled coil</keyword>
<protein>
    <submittedName>
        <fullName evidence="3">FlgN protein</fullName>
    </submittedName>
</protein>
<dbReference type="InParanoid" id="S0EWY2"/>
<evidence type="ECO:0000256" key="1">
    <source>
        <dbReference type="ARBA" id="ARBA00022795"/>
    </source>
</evidence>
<dbReference type="Gene3D" id="1.20.58.300">
    <property type="entry name" value="FlgN-like"/>
    <property type="match status" value="1"/>
</dbReference>
<dbReference type="InterPro" id="IPR007809">
    <property type="entry name" value="FlgN-like"/>
</dbReference>
<name>S0EWY2_CHTCT</name>
<dbReference type="AlphaFoldDB" id="S0EWY2"/>
<evidence type="ECO:0000256" key="2">
    <source>
        <dbReference type="SAM" id="Coils"/>
    </source>
</evidence>
<dbReference type="GO" id="GO:0044780">
    <property type="term" value="P:bacterial-type flagellum assembly"/>
    <property type="evidence" value="ECO:0007669"/>
    <property type="project" value="InterPro"/>
</dbReference>
<gene>
    <name evidence="3" type="ORF">CCALI_02083</name>
</gene>
<dbReference type="InterPro" id="IPR036679">
    <property type="entry name" value="FlgN-like_sf"/>
</dbReference>
<reference evidence="4" key="1">
    <citation type="submission" date="2013-03" db="EMBL/GenBank/DDBJ databases">
        <title>Genome sequence of Chthonomonas calidirosea, the first sequenced genome from the Armatimonadetes phylum (formally candidate division OP10).</title>
        <authorList>
            <person name="Lee K.C.Y."/>
            <person name="Morgan X.C."/>
            <person name="Dunfield P.F."/>
            <person name="Tamas I."/>
            <person name="Houghton K.M."/>
            <person name="Vyssotski M."/>
            <person name="Ryan J.L.J."/>
            <person name="Lagutin K."/>
            <person name="McDonald I.R."/>
            <person name="Stott M.B."/>
        </authorList>
    </citation>
    <scope>NUCLEOTIDE SEQUENCE [LARGE SCALE GENOMIC DNA]</scope>
    <source>
        <strain evidence="4">DSM 23976 / ICMP 18418 / T49</strain>
    </source>
</reference>
<feature type="coiled-coil region" evidence="2">
    <location>
        <begin position="14"/>
        <end position="66"/>
    </location>
</feature>
<evidence type="ECO:0000313" key="4">
    <source>
        <dbReference type="Proteomes" id="UP000014227"/>
    </source>
</evidence>
<dbReference type="STRING" id="454171.CP488_02007"/>
<dbReference type="KEGG" id="ccz:CCALI_02083"/>
<dbReference type="RefSeq" id="WP_016483414.1">
    <property type="nucleotide sequence ID" value="NC_021487.1"/>
</dbReference>
<dbReference type="PATRIC" id="fig|1303518.3.peg.2151"/>
<dbReference type="Pfam" id="PF05130">
    <property type="entry name" value="FlgN"/>
    <property type="match status" value="1"/>
</dbReference>
<accession>S0EWY2</accession>
<keyword evidence="4" id="KW-1185">Reference proteome</keyword>
<keyword evidence="1" id="KW-1005">Bacterial flagellum biogenesis</keyword>